<evidence type="ECO:0000313" key="2">
    <source>
        <dbReference type="Proteomes" id="UP000022433"/>
    </source>
</evidence>
<reference evidence="1 2" key="1">
    <citation type="submission" date="2014-02" db="EMBL/GenBank/DDBJ databases">
        <authorList>
            <person name="Sears C."/>
            <person name="Carroll K."/>
            <person name="Sack B.R."/>
            <person name="Qadri F."/>
            <person name="Myers L.L."/>
            <person name="Chung G.-T."/>
            <person name="Escheverria P."/>
            <person name="Fraser C.M."/>
            <person name="Sadzewicz L."/>
            <person name="Shefchek K.A."/>
            <person name="Tallon L."/>
            <person name="Das S.P."/>
            <person name="Daugherty S."/>
            <person name="Mongodin E.F."/>
        </authorList>
    </citation>
    <scope>NUCLEOTIDE SEQUENCE [LARGE SCALE GENOMIC DNA]</scope>
    <source>
        <strain evidence="1 2">1007-1-F #10</strain>
    </source>
</reference>
<comment type="caution">
    <text evidence="1">The sequence shown here is derived from an EMBL/GenBank/DDBJ whole genome shotgun (WGS) entry which is preliminary data.</text>
</comment>
<protein>
    <submittedName>
        <fullName evidence="1">Uncharacterized protein</fullName>
    </submittedName>
</protein>
<organism evidence="1 2">
    <name type="scientific">Bacteroides fragilis str. 1007-1-F #10</name>
    <dbReference type="NCBI Taxonomy" id="1339295"/>
    <lineage>
        <taxon>Bacteria</taxon>
        <taxon>Pseudomonadati</taxon>
        <taxon>Bacteroidota</taxon>
        <taxon>Bacteroidia</taxon>
        <taxon>Bacteroidales</taxon>
        <taxon>Bacteroidaceae</taxon>
        <taxon>Bacteroides</taxon>
    </lineage>
</organism>
<accession>A0AAN4N0Z6</accession>
<evidence type="ECO:0000313" key="1">
    <source>
        <dbReference type="EMBL" id="EYA15150.1"/>
    </source>
</evidence>
<dbReference type="Proteomes" id="UP000022433">
    <property type="component" value="Unassembled WGS sequence"/>
</dbReference>
<proteinExistence type="predicted"/>
<dbReference type="AlphaFoldDB" id="A0AAN4N0Z6"/>
<name>A0AAN4N0Z6_BACFG</name>
<gene>
    <name evidence="1" type="ORF">M104_2143</name>
</gene>
<dbReference type="EMBL" id="JGEA01000020">
    <property type="protein sequence ID" value="EYA15150.1"/>
    <property type="molecule type" value="Genomic_DNA"/>
</dbReference>
<sequence length="106" mass="12426">MQLQNSYKLFRFVTPAFLSSTGKPGYKLFSGHFFVTEISNVAKLLRYSNLSFPVARLRNYKNLVPDYISTARRRKCRACGSRKKVYYNYSPGVYLSKWRSKAYIFP</sequence>